<accession>A0A318XFS2</accession>
<evidence type="ECO:0000256" key="1">
    <source>
        <dbReference type="ARBA" id="ARBA00022729"/>
    </source>
</evidence>
<dbReference type="EMBL" id="QKMR01000031">
    <property type="protein sequence ID" value="PYG84812.1"/>
    <property type="molecule type" value="Genomic_DNA"/>
</dbReference>
<dbReference type="InterPro" id="IPR032812">
    <property type="entry name" value="SbsA_Ig"/>
</dbReference>
<sequence>MPITGIENLYYAKQTADTLNILTYGTPIYMPGVKELGIKPKQNTEKSYAENKLWDQMTVFDSAEVSISIQDLTSAQRADLLGQNTAAEGGVFATDGDEAPYVALLYKATIRGGYRYGVIYKGQFTLPDDSMKGQEGKPDFQTPSIKATFQPTIYAMTVGSNQKSPWEYHVDTTDPNCPADIDSTWFKTVKIPGTDIAVPTVAVVPADGDSEVTSDTNVVFTFSGAIDPTAVKDSDIFLMQVDGTIITATLSINAAKNVVTLDPADSLAAGSYVAVCTKNVRSVTGVPLASNVIVNFTV</sequence>
<feature type="domain" description="SbsA Ig-like" evidence="2">
    <location>
        <begin position="199"/>
        <end position="297"/>
    </location>
</feature>
<dbReference type="NCBIfam" id="TIGR01603">
    <property type="entry name" value="maj_tail_phi13"/>
    <property type="match status" value="1"/>
</dbReference>
<gene>
    <name evidence="3" type="ORF">LY28_03605</name>
</gene>
<dbReference type="AlphaFoldDB" id="A0A318XFS2"/>
<keyword evidence="4" id="KW-1185">Reference proteome</keyword>
<reference evidence="3 4" key="1">
    <citation type="submission" date="2018-06" db="EMBL/GenBank/DDBJ databases">
        <title>Genomic Encyclopedia of Type Strains, Phase I: the one thousand microbial genomes (KMG-I) project.</title>
        <authorList>
            <person name="Kyrpides N."/>
        </authorList>
    </citation>
    <scope>NUCLEOTIDE SEQUENCE [LARGE SCALE GENOMIC DNA]</scope>
    <source>
        <strain evidence="3 4">DSM 19573</strain>
    </source>
</reference>
<dbReference type="RefSeq" id="WP_110463548.1">
    <property type="nucleotide sequence ID" value="NZ_QKMR01000031.1"/>
</dbReference>
<name>A0A318XFS2_9FIRM</name>
<dbReference type="Pfam" id="PF13205">
    <property type="entry name" value="Big_5"/>
    <property type="match status" value="1"/>
</dbReference>
<dbReference type="InterPro" id="IPR006490">
    <property type="entry name" value="Maj_tail_phi13"/>
</dbReference>
<keyword evidence="1" id="KW-0732">Signal</keyword>
<evidence type="ECO:0000313" key="3">
    <source>
        <dbReference type="EMBL" id="PYG84812.1"/>
    </source>
</evidence>
<dbReference type="Gene3D" id="2.60.40.1220">
    <property type="match status" value="1"/>
</dbReference>
<dbReference type="InterPro" id="IPR014755">
    <property type="entry name" value="Cu-Rt/internalin_Ig-like"/>
</dbReference>
<evidence type="ECO:0000313" key="4">
    <source>
        <dbReference type="Proteomes" id="UP000248132"/>
    </source>
</evidence>
<protein>
    <submittedName>
        <fullName evidence="3">Phi13 family phage major tail protein</fullName>
    </submittedName>
</protein>
<evidence type="ECO:0000259" key="2">
    <source>
        <dbReference type="Pfam" id="PF13205"/>
    </source>
</evidence>
<comment type="caution">
    <text evidence="3">The sequence shown here is derived from an EMBL/GenBank/DDBJ whole genome shotgun (WGS) entry which is preliminary data.</text>
</comment>
<organism evidence="3 4">
    <name type="scientific">Ruminiclostridium sufflavum DSM 19573</name>
    <dbReference type="NCBI Taxonomy" id="1121337"/>
    <lineage>
        <taxon>Bacteria</taxon>
        <taxon>Bacillati</taxon>
        <taxon>Bacillota</taxon>
        <taxon>Clostridia</taxon>
        <taxon>Eubacteriales</taxon>
        <taxon>Oscillospiraceae</taxon>
        <taxon>Ruminiclostridium</taxon>
    </lineage>
</organism>
<proteinExistence type="predicted"/>
<dbReference type="Proteomes" id="UP000248132">
    <property type="component" value="Unassembled WGS sequence"/>
</dbReference>
<dbReference type="OrthoDB" id="3078218at2"/>